<keyword evidence="4" id="KW-1185">Reference proteome</keyword>
<evidence type="ECO:0000256" key="1">
    <source>
        <dbReference type="ARBA" id="ARBA00023172"/>
    </source>
</evidence>
<dbReference type="OrthoDB" id="9801717at2"/>
<keyword evidence="1" id="KW-0233">DNA recombination</keyword>
<organism evidence="3 4">
    <name type="scientific">Rubripirellula reticaptiva</name>
    <dbReference type="NCBI Taxonomy" id="2528013"/>
    <lineage>
        <taxon>Bacteria</taxon>
        <taxon>Pseudomonadati</taxon>
        <taxon>Planctomycetota</taxon>
        <taxon>Planctomycetia</taxon>
        <taxon>Pirellulales</taxon>
        <taxon>Pirellulaceae</taxon>
        <taxon>Rubripirellula</taxon>
    </lineage>
</organism>
<dbReference type="Pfam" id="PF00589">
    <property type="entry name" value="Phage_integrase"/>
    <property type="match status" value="1"/>
</dbReference>
<feature type="domain" description="Tyr recombinase" evidence="2">
    <location>
        <begin position="1"/>
        <end position="39"/>
    </location>
</feature>
<dbReference type="AlphaFoldDB" id="A0A5C6EKT3"/>
<sequence>MQENGADLRSIQTLLGHENLNTTQIYTHVTIQRLREVHKRTQATFAR</sequence>
<dbReference type="GO" id="GO:0003677">
    <property type="term" value="F:DNA binding"/>
    <property type="evidence" value="ECO:0007669"/>
    <property type="project" value="InterPro"/>
</dbReference>
<evidence type="ECO:0000313" key="3">
    <source>
        <dbReference type="EMBL" id="TWU48206.1"/>
    </source>
</evidence>
<name>A0A5C6EKT3_9BACT</name>
<dbReference type="Gene3D" id="1.10.443.10">
    <property type="entry name" value="Intergrase catalytic core"/>
    <property type="match status" value="1"/>
</dbReference>
<evidence type="ECO:0000313" key="4">
    <source>
        <dbReference type="Proteomes" id="UP000317977"/>
    </source>
</evidence>
<protein>
    <submittedName>
        <fullName evidence="3">Tyrosine recombinase XerD</fullName>
    </submittedName>
</protein>
<dbReference type="PROSITE" id="PS51898">
    <property type="entry name" value="TYR_RECOMBINASE"/>
    <property type="match status" value="1"/>
</dbReference>
<dbReference type="Proteomes" id="UP000317977">
    <property type="component" value="Unassembled WGS sequence"/>
</dbReference>
<comment type="caution">
    <text evidence="3">The sequence shown here is derived from an EMBL/GenBank/DDBJ whole genome shotgun (WGS) entry which is preliminary data.</text>
</comment>
<dbReference type="EMBL" id="SJPX01000005">
    <property type="protein sequence ID" value="TWU48206.1"/>
    <property type="molecule type" value="Genomic_DNA"/>
</dbReference>
<accession>A0A5C6EKT3</accession>
<dbReference type="RefSeq" id="WP_146536903.1">
    <property type="nucleotide sequence ID" value="NZ_SJPX01000005.1"/>
</dbReference>
<reference evidence="3 4" key="1">
    <citation type="submission" date="2019-02" db="EMBL/GenBank/DDBJ databases">
        <title>Deep-cultivation of Planctomycetes and their phenomic and genomic characterization uncovers novel biology.</title>
        <authorList>
            <person name="Wiegand S."/>
            <person name="Jogler M."/>
            <person name="Boedeker C."/>
            <person name="Pinto D."/>
            <person name="Vollmers J."/>
            <person name="Rivas-Marin E."/>
            <person name="Kohn T."/>
            <person name="Peeters S.H."/>
            <person name="Heuer A."/>
            <person name="Rast P."/>
            <person name="Oberbeckmann S."/>
            <person name="Bunk B."/>
            <person name="Jeske O."/>
            <person name="Meyerdierks A."/>
            <person name="Storesund J.E."/>
            <person name="Kallscheuer N."/>
            <person name="Luecker S."/>
            <person name="Lage O.M."/>
            <person name="Pohl T."/>
            <person name="Merkel B.J."/>
            <person name="Hornburger P."/>
            <person name="Mueller R.-W."/>
            <person name="Bruemmer F."/>
            <person name="Labrenz M."/>
            <person name="Spormann A.M."/>
            <person name="Op Den Camp H."/>
            <person name="Overmann J."/>
            <person name="Amann R."/>
            <person name="Jetten M.S.M."/>
            <person name="Mascher T."/>
            <person name="Medema M.H."/>
            <person name="Devos D.P."/>
            <person name="Kaster A.-K."/>
            <person name="Ovreas L."/>
            <person name="Rohde M."/>
            <person name="Galperin M.Y."/>
            <person name="Jogler C."/>
        </authorList>
    </citation>
    <scope>NUCLEOTIDE SEQUENCE [LARGE SCALE GENOMIC DNA]</scope>
    <source>
        <strain evidence="3 4">Poly59</strain>
    </source>
</reference>
<proteinExistence type="predicted"/>
<dbReference type="InterPro" id="IPR011010">
    <property type="entry name" value="DNA_brk_join_enz"/>
</dbReference>
<dbReference type="SUPFAM" id="SSF56349">
    <property type="entry name" value="DNA breaking-rejoining enzymes"/>
    <property type="match status" value="1"/>
</dbReference>
<dbReference type="GO" id="GO:0006310">
    <property type="term" value="P:DNA recombination"/>
    <property type="evidence" value="ECO:0007669"/>
    <property type="project" value="UniProtKB-KW"/>
</dbReference>
<dbReference type="GO" id="GO:0015074">
    <property type="term" value="P:DNA integration"/>
    <property type="evidence" value="ECO:0007669"/>
    <property type="project" value="InterPro"/>
</dbReference>
<gene>
    <name evidence="3" type="primary">xerD_6</name>
    <name evidence="3" type="ORF">Poly59_50520</name>
</gene>
<evidence type="ECO:0000259" key="2">
    <source>
        <dbReference type="PROSITE" id="PS51898"/>
    </source>
</evidence>
<dbReference type="InterPro" id="IPR002104">
    <property type="entry name" value="Integrase_catalytic"/>
</dbReference>
<dbReference type="InterPro" id="IPR013762">
    <property type="entry name" value="Integrase-like_cat_sf"/>
</dbReference>